<proteinExistence type="predicted"/>
<dbReference type="AlphaFoldDB" id="A0A8J7A9W9"/>
<comment type="caution">
    <text evidence="1">The sequence shown here is derived from an EMBL/GenBank/DDBJ whole genome shotgun (WGS) entry which is preliminary data.</text>
</comment>
<accession>A0A8J7A9W9</accession>
<evidence type="ECO:0000313" key="1">
    <source>
        <dbReference type="EMBL" id="MBE9022528.1"/>
    </source>
</evidence>
<reference evidence="1" key="1">
    <citation type="submission" date="2020-10" db="EMBL/GenBank/DDBJ databases">
        <authorList>
            <person name="Castelo-Branco R."/>
            <person name="Eusebio N."/>
            <person name="Adriana R."/>
            <person name="Vieira A."/>
            <person name="Brugerolle De Fraissinette N."/>
            <person name="Rezende De Castro R."/>
            <person name="Schneider M.P."/>
            <person name="Vasconcelos V."/>
            <person name="Leao P.N."/>
        </authorList>
    </citation>
    <scope>NUCLEOTIDE SEQUENCE</scope>
    <source>
        <strain evidence="1">LEGE 12446</strain>
    </source>
</reference>
<keyword evidence="2" id="KW-1185">Reference proteome</keyword>
<dbReference type="EMBL" id="JADEXS010000085">
    <property type="protein sequence ID" value="MBE9022528.1"/>
    <property type="molecule type" value="Genomic_DNA"/>
</dbReference>
<name>A0A8J7A9W9_DESMC</name>
<dbReference type="Proteomes" id="UP000622533">
    <property type="component" value="Unassembled WGS sequence"/>
</dbReference>
<protein>
    <submittedName>
        <fullName evidence="1">Uncharacterized protein</fullName>
    </submittedName>
</protein>
<sequence length="77" mass="8795">MIEIDIMPIAIIEFFKLQSDRRSCSFAKASYESGREKSAIAYFVGGYSQKCPITSKCLKAIATVLTYTFPNRRSRCW</sequence>
<organism evidence="1 2">
    <name type="scientific">Desmonostoc muscorum LEGE 12446</name>
    <dbReference type="NCBI Taxonomy" id="1828758"/>
    <lineage>
        <taxon>Bacteria</taxon>
        <taxon>Bacillati</taxon>
        <taxon>Cyanobacteriota</taxon>
        <taxon>Cyanophyceae</taxon>
        <taxon>Nostocales</taxon>
        <taxon>Nostocaceae</taxon>
        <taxon>Desmonostoc</taxon>
    </lineage>
</organism>
<gene>
    <name evidence="1" type="ORF">IQ276_08845</name>
</gene>
<evidence type="ECO:0000313" key="2">
    <source>
        <dbReference type="Proteomes" id="UP000622533"/>
    </source>
</evidence>